<feature type="domain" description="Transposase IS110-like N-terminal" evidence="2">
    <location>
        <begin position="6"/>
        <end position="161"/>
    </location>
</feature>
<dbReference type="Gene3D" id="1.10.287.4070">
    <property type="match status" value="1"/>
</dbReference>
<sequence>MRHVVAFDVSMGKSTMVIYNQYRQCDFEGEILHNRASFEQLHETLQTLIAQDGQPPEIIFEATGVYSKALERFFQDHDYAYYRINPLEANLQMASMRRQKTDKNDAHELAKSHFRVERRQTYQEEDYYQQMRGLTRYYDELDSEITHLQNRMHAILQLSFPELEYLFSTRSALFLNIVQLFPHPDEVLAHSKAVIRNRLKANTRKNLSLKRAEEKGMALLQAAQNAYPAISKDDVRCEQVRDYARRIADLKEKKEQLVKQMVELSEERVEYQVLLSFPGIGEATAVRIIGELGDISRFKNHKQLNAYVGIDIMRYQSGNTFYQDKINKRGNNKLRKILFYMIQTMITLRKKTNNHLVEYYDKLKTQPQRKPHKVASVACMNKFLKVAFHLITHGITYDYETASTCS</sequence>
<dbReference type="NCBIfam" id="NF033542">
    <property type="entry name" value="transpos_IS110"/>
    <property type="match status" value="1"/>
</dbReference>
<dbReference type="EMBL" id="JBHSNO010000008">
    <property type="protein sequence ID" value="MFC5590395.1"/>
    <property type="molecule type" value="Genomic_DNA"/>
</dbReference>
<protein>
    <submittedName>
        <fullName evidence="4">IS110 family transposase</fullName>
    </submittedName>
</protein>
<keyword evidence="5" id="KW-1185">Reference proteome</keyword>
<comment type="caution">
    <text evidence="4">The sequence shown here is derived from an EMBL/GenBank/DDBJ whole genome shotgun (WGS) entry which is preliminary data.</text>
</comment>
<keyword evidence="1" id="KW-0175">Coiled coil</keyword>
<dbReference type="Pfam" id="PF01548">
    <property type="entry name" value="DEDD_Tnp_IS110"/>
    <property type="match status" value="1"/>
</dbReference>
<dbReference type="InterPro" id="IPR003346">
    <property type="entry name" value="Transposase_20"/>
</dbReference>
<feature type="domain" description="Transposase IS116/IS110/IS902 C-terminal" evidence="3">
    <location>
        <begin position="272"/>
        <end position="350"/>
    </location>
</feature>
<name>A0ABW0TLV2_9BACL</name>
<proteinExistence type="predicted"/>
<evidence type="ECO:0000313" key="5">
    <source>
        <dbReference type="Proteomes" id="UP001596109"/>
    </source>
</evidence>
<dbReference type="InterPro" id="IPR047650">
    <property type="entry name" value="Transpos_IS110"/>
</dbReference>
<dbReference type="InterPro" id="IPR002525">
    <property type="entry name" value="Transp_IS110-like_N"/>
</dbReference>
<dbReference type="RefSeq" id="WP_381437582.1">
    <property type="nucleotide sequence ID" value="NZ_JBHSNO010000008.1"/>
</dbReference>
<feature type="coiled-coil region" evidence="1">
    <location>
        <begin position="240"/>
        <end position="274"/>
    </location>
</feature>
<dbReference type="Proteomes" id="UP001596109">
    <property type="component" value="Unassembled WGS sequence"/>
</dbReference>
<dbReference type="Pfam" id="PF02371">
    <property type="entry name" value="Transposase_20"/>
    <property type="match status" value="1"/>
</dbReference>
<dbReference type="PANTHER" id="PTHR33055:SF17">
    <property type="entry name" value="THIRD ORF IN TRANSPOSON ISC1491"/>
    <property type="match status" value="1"/>
</dbReference>
<dbReference type="PANTHER" id="PTHR33055">
    <property type="entry name" value="TRANSPOSASE FOR INSERTION SEQUENCE ELEMENT IS1111A"/>
    <property type="match status" value="1"/>
</dbReference>
<gene>
    <name evidence="4" type="ORF">ACFPRA_15935</name>
</gene>
<reference evidence="5" key="1">
    <citation type="journal article" date="2019" name="Int. J. Syst. Evol. Microbiol.">
        <title>The Global Catalogue of Microorganisms (GCM) 10K type strain sequencing project: providing services to taxonomists for standard genome sequencing and annotation.</title>
        <authorList>
            <consortium name="The Broad Institute Genomics Platform"/>
            <consortium name="The Broad Institute Genome Sequencing Center for Infectious Disease"/>
            <person name="Wu L."/>
            <person name="Ma J."/>
        </authorList>
    </citation>
    <scope>NUCLEOTIDE SEQUENCE [LARGE SCALE GENOMIC DNA]</scope>
    <source>
        <strain evidence="5">CGMCC 4.1434</strain>
    </source>
</reference>
<evidence type="ECO:0000259" key="3">
    <source>
        <dbReference type="Pfam" id="PF02371"/>
    </source>
</evidence>
<evidence type="ECO:0000313" key="4">
    <source>
        <dbReference type="EMBL" id="MFC5590395.1"/>
    </source>
</evidence>
<evidence type="ECO:0000259" key="2">
    <source>
        <dbReference type="Pfam" id="PF01548"/>
    </source>
</evidence>
<evidence type="ECO:0000256" key="1">
    <source>
        <dbReference type="SAM" id="Coils"/>
    </source>
</evidence>
<accession>A0ABW0TLV2</accession>
<organism evidence="4 5">
    <name type="scientific">Sporosarcina soli</name>
    <dbReference type="NCBI Taxonomy" id="334736"/>
    <lineage>
        <taxon>Bacteria</taxon>
        <taxon>Bacillati</taxon>
        <taxon>Bacillota</taxon>
        <taxon>Bacilli</taxon>
        <taxon>Bacillales</taxon>
        <taxon>Caryophanaceae</taxon>
        <taxon>Sporosarcina</taxon>
    </lineage>
</organism>